<dbReference type="Proteomes" id="UP001217918">
    <property type="component" value="Unassembled WGS sequence"/>
</dbReference>
<dbReference type="EMBL" id="JAQQPM010000004">
    <property type="protein sequence ID" value="KAK2070957.1"/>
    <property type="molecule type" value="Genomic_DNA"/>
</dbReference>
<gene>
    <name evidence="2" type="ORF">P8C59_005415</name>
</gene>
<proteinExistence type="predicted"/>
<organism evidence="2 3">
    <name type="scientific">Phyllachora maydis</name>
    <dbReference type="NCBI Taxonomy" id="1825666"/>
    <lineage>
        <taxon>Eukaryota</taxon>
        <taxon>Fungi</taxon>
        <taxon>Dikarya</taxon>
        <taxon>Ascomycota</taxon>
        <taxon>Pezizomycotina</taxon>
        <taxon>Sordariomycetes</taxon>
        <taxon>Sordariomycetidae</taxon>
        <taxon>Phyllachorales</taxon>
        <taxon>Phyllachoraceae</taxon>
        <taxon>Phyllachora</taxon>
    </lineage>
</organism>
<accession>A0AAD9I626</accession>
<name>A0AAD9I626_9PEZI</name>
<evidence type="ECO:0000256" key="1">
    <source>
        <dbReference type="SAM" id="MobiDB-lite"/>
    </source>
</evidence>
<protein>
    <submittedName>
        <fullName evidence="2">Uncharacterized protein</fullName>
    </submittedName>
</protein>
<keyword evidence="3" id="KW-1185">Reference proteome</keyword>
<sequence>MIDDADTTTDPEEQPQPSGRAPGHKPPDARGCPHPSHYAIFLGTYFARRITLQSLNNQNLGDSIASSSRGSLQPFSSLVPYCRYRSGNKP</sequence>
<dbReference type="AlphaFoldDB" id="A0AAD9I626"/>
<feature type="compositionally biased region" description="Acidic residues" evidence="1">
    <location>
        <begin position="1"/>
        <end position="13"/>
    </location>
</feature>
<feature type="region of interest" description="Disordered" evidence="1">
    <location>
        <begin position="1"/>
        <end position="34"/>
    </location>
</feature>
<evidence type="ECO:0000313" key="2">
    <source>
        <dbReference type="EMBL" id="KAK2070957.1"/>
    </source>
</evidence>
<comment type="caution">
    <text evidence="2">The sequence shown here is derived from an EMBL/GenBank/DDBJ whole genome shotgun (WGS) entry which is preliminary data.</text>
</comment>
<evidence type="ECO:0000313" key="3">
    <source>
        <dbReference type="Proteomes" id="UP001217918"/>
    </source>
</evidence>
<reference evidence="2" key="1">
    <citation type="journal article" date="2023" name="Mol. Plant Microbe Interact.">
        <title>Elucidating the Obligate Nature and Biological Capacity of an Invasive Fungal Corn Pathogen.</title>
        <authorList>
            <person name="MacCready J.S."/>
            <person name="Roggenkamp E.M."/>
            <person name="Gdanetz K."/>
            <person name="Chilvers M.I."/>
        </authorList>
    </citation>
    <scope>NUCLEOTIDE SEQUENCE</scope>
    <source>
        <strain evidence="2">PM02</strain>
    </source>
</reference>